<dbReference type="Proteomes" id="UP001057291">
    <property type="component" value="Unassembled WGS sequence"/>
</dbReference>
<organism evidence="2 3">
    <name type="scientific">Collibacillus ludicampi</name>
    <dbReference type="NCBI Taxonomy" id="2771369"/>
    <lineage>
        <taxon>Bacteria</taxon>
        <taxon>Bacillati</taxon>
        <taxon>Bacillota</taxon>
        <taxon>Bacilli</taxon>
        <taxon>Bacillales</taxon>
        <taxon>Alicyclobacillaceae</taxon>
        <taxon>Collibacillus</taxon>
    </lineage>
</organism>
<evidence type="ECO:0000256" key="1">
    <source>
        <dbReference type="SAM" id="Phobius"/>
    </source>
</evidence>
<protein>
    <submittedName>
        <fullName evidence="2">Uncharacterized protein</fullName>
    </submittedName>
</protein>
<reference evidence="2" key="1">
    <citation type="journal article" date="2023" name="Int. J. Syst. Evol. Microbiol.">
        <title>Collibacillus ludicampi gen. nov., sp. nov., a new soil bacterium of the family Alicyclobacillaceae.</title>
        <authorList>
            <person name="Jojima T."/>
            <person name="Ioku Y."/>
            <person name="Fukuta Y."/>
            <person name="Shirasaka N."/>
            <person name="Matsumura Y."/>
            <person name="Mori M."/>
        </authorList>
    </citation>
    <scope>NUCLEOTIDE SEQUENCE</scope>
    <source>
        <strain evidence="2">TP075</strain>
    </source>
</reference>
<sequence>MNDKCSKGKKKERGTALLLAIFLTLLLAIIGSSMILTWQASKRSANSLQTAVQDHYLLEAGVADVLSYLDSQVQGDTSTINCSDAKSWLKQFESAISDMKTRGKKYQIDLVSRPQDYSASQLAYQIQVTALNASVLNSNNPFVTMNIVFKNQTGADPFYMISGKNVAFAYKGVTITGNNSDTITNYADPPLDPKQKNDINTTVINVVNSIITSKNNEMVNFQKNHPNANTYTQGSILSGDWMTSGDFTISSSKKQPPNSLKITNGSLYVNGNLNVDGTLTVDGDLYVNGNMNVNGTLTVGGNLYVNGQISGSSTISVTGNLYAASGVSKTSKNKGGGDDLITLKANGDVVVNGSYSSKESTIKGSLMVHGDTTIALQGNSDLFEVDGDILVDGNVNLTRQNNGKGHVQYQIGGHLASTGTITNGSTINIANGSVPINGFGGRGSSSLSIQSISY</sequence>
<evidence type="ECO:0000313" key="3">
    <source>
        <dbReference type="Proteomes" id="UP001057291"/>
    </source>
</evidence>
<evidence type="ECO:0000313" key="2">
    <source>
        <dbReference type="EMBL" id="GIM44613.1"/>
    </source>
</evidence>
<dbReference type="RefSeq" id="WP_282197883.1">
    <property type="nucleotide sequence ID" value="NZ_BOQE01000001.1"/>
</dbReference>
<proteinExistence type="predicted"/>
<keyword evidence="1" id="KW-0812">Transmembrane</keyword>
<feature type="transmembrane region" description="Helical" evidence="1">
    <location>
        <begin position="16"/>
        <end position="38"/>
    </location>
</feature>
<name>A0AAV4LAC7_9BACL</name>
<keyword evidence="3" id="KW-1185">Reference proteome</keyword>
<gene>
    <name evidence="2" type="ORF">DNHGIG_01620</name>
</gene>
<comment type="caution">
    <text evidence="2">The sequence shown here is derived from an EMBL/GenBank/DDBJ whole genome shotgun (WGS) entry which is preliminary data.</text>
</comment>
<keyword evidence="1" id="KW-1133">Transmembrane helix</keyword>
<accession>A0AAV4LAC7</accession>
<dbReference type="AlphaFoldDB" id="A0AAV4LAC7"/>
<dbReference type="EMBL" id="BOQE01000001">
    <property type="protein sequence ID" value="GIM44613.1"/>
    <property type="molecule type" value="Genomic_DNA"/>
</dbReference>
<keyword evidence="1" id="KW-0472">Membrane</keyword>